<dbReference type="InterPro" id="IPR036953">
    <property type="entry name" value="GreA/GreB_C_sf"/>
</dbReference>
<dbReference type="PANTHER" id="PTHR30437">
    <property type="entry name" value="TRANSCRIPTION ELONGATION FACTOR GREA"/>
    <property type="match status" value="1"/>
</dbReference>
<dbReference type="Pfam" id="PF01272">
    <property type="entry name" value="GreA_GreB"/>
    <property type="match status" value="1"/>
</dbReference>
<sequence>MVNTNQDKIPLTKQGLENLKKEYQELMEVRRPQAVTRMASSRKVGDMTEESEYTQAKQDLDFIDGRISELDGVITKAMIIDENHKDCPEVKLGCKVTVQADKDEYVFHLVGEWEADPAEAKISHQSPLGQSLLGKKIGDRVEVEAPVGKIVYTIVKID</sequence>
<evidence type="ECO:0000256" key="5">
    <source>
        <dbReference type="ARBA" id="ARBA00023163"/>
    </source>
</evidence>
<dbReference type="NCBIfam" id="NF001263">
    <property type="entry name" value="PRK00226.1-4"/>
    <property type="match status" value="1"/>
</dbReference>
<reference evidence="13" key="1">
    <citation type="submission" date="2017-09" db="EMBL/GenBank/DDBJ databases">
        <title>Depth-based differentiation of microbial function through sediment-hosted aquifers and enrichment of novel symbionts in the deep terrestrial subsurface.</title>
        <authorList>
            <person name="Probst A.J."/>
            <person name="Ladd B."/>
            <person name="Jarett J.K."/>
            <person name="Geller-Mcgrath D.E."/>
            <person name="Sieber C.M.K."/>
            <person name="Emerson J.B."/>
            <person name="Anantharaman K."/>
            <person name="Thomas B.C."/>
            <person name="Malmstrom R."/>
            <person name="Stieglmeier M."/>
            <person name="Klingl A."/>
            <person name="Woyke T."/>
            <person name="Ryan C.M."/>
            <person name="Banfield J.F."/>
        </authorList>
    </citation>
    <scope>NUCLEOTIDE SEQUENCE [LARGE SCALE GENOMIC DNA]</scope>
</reference>
<dbReference type="FunFam" id="1.10.287.180:FF:000001">
    <property type="entry name" value="Transcription elongation factor GreA"/>
    <property type="match status" value="1"/>
</dbReference>
<protein>
    <recommendedName>
        <fullName evidence="2 8">Transcription elongation factor GreA</fullName>
    </recommendedName>
    <alternativeName>
        <fullName evidence="7 8">Transcript cleavage factor GreA</fullName>
    </alternativeName>
</protein>
<proteinExistence type="inferred from homology"/>
<dbReference type="InterPro" id="IPR036805">
    <property type="entry name" value="Tscrpt_elong_fac_GreA/B_N_sf"/>
</dbReference>
<evidence type="ECO:0000256" key="3">
    <source>
        <dbReference type="ARBA" id="ARBA00023015"/>
    </source>
</evidence>
<comment type="function">
    <text evidence="6 8 9">Necessary for efficient RNA polymerase transcription elongation past template-encoded arresting sites. The arresting sites in DNA have the property of trapping a certain fraction of elongating RNA polymerases that pass through, resulting in locked ternary complexes. Cleavage of the nascent transcript by cleavage factors such as GreA or GreB allows the resumption of elongation from the new 3'terminus. GreA releases sequences of 2 to 3 nucleotides.</text>
</comment>
<dbReference type="GO" id="GO:0003677">
    <property type="term" value="F:DNA binding"/>
    <property type="evidence" value="ECO:0007669"/>
    <property type="project" value="UniProtKB-UniRule"/>
</dbReference>
<dbReference type="GO" id="GO:0032784">
    <property type="term" value="P:regulation of DNA-templated transcription elongation"/>
    <property type="evidence" value="ECO:0007669"/>
    <property type="project" value="UniProtKB-UniRule"/>
</dbReference>
<evidence type="ECO:0000256" key="6">
    <source>
        <dbReference type="ARBA" id="ARBA00024916"/>
    </source>
</evidence>
<evidence type="ECO:0000256" key="9">
    <source>
        <dbReference type="RuleBase" id="RU000556"/>
    </source>
</evidence>
<comment type="caution">
    <text evidence="12">The sequence shown here is derived from an EMBL/GenBank/DDBJ whole genome shotgun (WGS) entry which is preliminary data.</text>
</comment>
<dbReference type="Gene3D" id="3.10.50.30">
    <property type="entry name" value="Transcription elongation factor, GreA/GreB, C-terminal domain"/>
    <property type="match status" value="1"/>
</dbReference>
<dbReference type="Gene3D" id="1.10.287.180">
    <property type="entry name" value="Transcription elongation factor, GreA/GreB, N-terminal domain"/>
    <property type="match status" value="1"/>
</dbReference>
<dbReference type="GO" id="GO:0006354">
    <property type="term" value="P:DNA-templated transcription elongation"/>
    <property type="evidence" value="ECO:0007669"/>
    <property type="project" value="TreeGrafter"/>
</dbReference>
<dbReference type="Pfam" id="PF03449">
    <property type="entry name" value="GreA_GreB_N"/>
    <property type="match status" value="1"/>
</dbReference>
<keyword evidence="5 8" id="KW-0804">Transcription</keyword>
<dbReference type="InterPro" id="IPR023459">
    <property type="entry name" value="Tscrpt_elong_fac_GreA/B_fam"/>
</dbReference>
<dbReference type="EMBL" id="PFAU01000008">
    <property type="protein sequence ID" value="PIR91436.1"/>
    <property type="molecule type" value="Genomic_DNA"/>
</dbReference>
<organism evidence="12 13">
    <name type="scientific">bacterium (Candidatus Gribaldobacteria) CG10_big_fil_rev_8_21_14_0_10_37_46</name>
    <dbReference type="NCBI Taxonomy" id="2014276"/>
    <lineage>
        <taxon>Bacteria</taxon>
        <taxon>Candidatus Gribaldobacteria</taxon>
    </lineage>
</organism>
<evidence type="ECO:0000256" key="7">
    <source>
        <dbReference type="ARBA" id="ARBA00030776"/>
    </source>
</evidence>
<dbReference type="InterPro" id="IPR028624">
    <property type="entry name" value="Tscrpt_elong_fac_GreA/B"/>
</dbReference>
<dbReference type="HAMAP" id="MF_00105">
    <property type="entry name" value="GreA_GreB"/>
    <property type="match status" value="1"/>
</dbReference>
<evidence type="ECO:0000256" key="1">
    <source>
        <dbReference type="ARBA" id="ARBA00008213"/>
    </source>
</evidence>
<evidence type="ECO:0000313" key="12">
    <source>
        <dbReference type="EMBL" id="PIR91436.1"/>
    </source>
</evidence>
<name>A0A2H0UX59_9BACT</name>
<dbReference type="SUPFAM" id="SSF46557">
    <property type="entry name" value="GreA transcript cleavage protein, N-terminal domain"/>
    <property type="match status" value="1"/>
</dbReference>
<evidence type="ECO:0000259" key="10">
    <source>
        <dbReference type="Pfam" id="PF01272"/>
    </source>
</evidence>
<dbReference type="InterPro" id="IPR006359">
    <property type="entry name" value="Tscrpt_elong_fac_GreA"/>
</dbReference>
<dbReference type="InterPro" id="IPR001437">
    <property type="entry name" value="Tscrpt_elong_fac_GreA/B_C"/>
</dbReference>
<keyword evidence="12" id="KW-0648">Protein biosynthesis</keyword>
<dbReference type="AlphaFoldDB" id="A0A2H0UX59"/>
<accession>A0A2H0UX59</accession>
<feature type="domain" description="Transcription elongation factor GreA/GreB C-terminal" evidence="10">
    <location>
        <begin position="88"/>
        <end position="157"/>
    </location>
</feature>
<dbReference type="PIRSF" id="PIRSF006092">
    <property type="entry name" value="GreA_GreB"/>
    <property type="match status" value="1"/>
</dbReference>
<dbReference type="InterPro" id="IPR018151">
    <property type="entry name" value="TF_GreA/GreB_CS"/>
</dbReference>
<keyword evidence="3 8" id="KW-0805">Transcription regulation</keyword>
<keyword evidence="4 8" id="KW-0238">DNA-binding</keyword>
<dbReference type="PROSITE" id="PS00830">
    <property type="entry name" value="GREAB_2"/>
    <property type="match status" value="1"/>
</dbReference>
<dbReference type="NCBIfam" id="TIGR01462">
    <property type="entry name" value="greA"/>
    <property type="match status" value="1"/>
</dbReference>
<comment type="similarity">
    <text evidence="1 8 9">Belongs to the GreA/GreB family.</text>
</comment>
<dbReference type="GO" id="GO:0003746">
    <property type="term" value="F:translation elongation factor activity"/>
    <property type="evidence" value="ECO:0007669"/>
    <property type="project" value="UniProtKB-KW"/>
</dbReference>
<feature type="domain" description="Transcription elongation factor GreA/GreB N-terminal" evidence="11">
    <location>
        <begin position="9"/>
        <end position="79"/>
    </location>
</feature>
<dbReference type="PANTHER" id="PTHR30437:SF4">
    <property type="entry name" value="TRANSCRIPTION ELONGATION FACTOR GREA"/>
    <property type="match status" value="1"/>
</dbReference>
<evidence type="ECO:0000313" key="13">
    <source>
        <dbReference type="Proteomes" id="UP000230882"/>
    </source>
</evidence>
<dbReference type="Proteomes" id="UP000230882">
    <property type="component" value="Unassembled WGS sequence"/>
</dbReference>
<evidence type="ECO:0000256" key="8">
    <source>
        <dbReference type="HAMAP-Rule" id="MF_00105"/>
    </source>
</evidence>
<evidence type="ECO:0000256" key="4">
    <source>
        <dbReference type="ARBA" id="ARBA00023125"/>
    </source>
</evidence>
<dbReference type="SUPFAM" id="SSF54534">
    <property type="entry name" value="FKBP-like"/>
    <property type="match status" value="1"/>
</dbReference>
<keyword evidence="12" id="KW-0251">Elongation factor</keyword>
<dbReference type="GO" id="GO:0070063">
    <property type="term" value="F:RNA polymerase binding"/>
    <property type="evidence" value="ECO:0007669"/>
    <property type="project" value="InterPro"/>
</dbReference>
<evidence type="ECO:0000259" key="11">
    <source>
        <dbReference type="Pfam" id="PF03449"/>
    </source>
</evidence>
<gene>
    <name evidence="8" type="primary">greA</name>
    <name evidence="12" type="ORF">COU02_00300</name>
</gene>
<evidence type="ECO:0000256" key="2">
    <source>
        <dbReference type="ARBA" id="ARBA00013729"/>
    </source>
</evidence>
<dbReference type="InterPro" id="IPR022691">
    <property type="entry name" value="Tscrpt_elong_fac_GreA/B_N"/>
</dbReference>